<dbReference type="STRING" id="318479.A0A0N4UE12"/>
<dbReference type="Pfam" id="PF03868">
    <property type="entry name" value="Ribosomal_L6e_N"/>
    <property type="match status" value="1"/>
</dbReference>
<evidence type="ECO:0000256" key="3">
    <source>
        <dbReference type="ARBA" id="ARBA00023274"/>
    </source>
</evidence>
<evidence type="ECO:0000256" key="4">
    <source>
        <dbReference type="ARBA" id="ARBA00034092"/>
    </source>
</evidence>
<dbReference type="Proteomes" id="UP000038040">
    <property type="component" value="Unplaced"/>
</dbReference>
<dbReference type="EMBL" id="UYYG01000006">
    <property type="protein sequence ID" value="VDN50664.1"/>
    <property type="molecule type" value="Genomic_DNA"/>
</dbReference>
<keyword evidence="11" id="KW-1185">Reference proteome</keyword>
<dbReference type="AlphaFoldDB" id="A0A0N4UE12"/>
<dbReference type="WBParaSite" id="DME_0000559201-mRNA-1">
    <property type="protein sequence ID" value="DME_0000559201-mRNA-1"/>
    <property type="gene ID" value="DME_0000559201"/>
</dbReference>
<comment type="subunit">
    <text evidence="7">Component of the large ribosomal subunit. May bind IPO9 with low affinity.</text>
</comment>
<dbReference type="InterPro" id="IPR008991">
    <property type="entry name" value="Translation_prot_SH3-like_sf"/>
</dbReference>
<dbReference type="GO" id="GO:0022625">
    <property type="term" value="C:cytosolic large ribosomal subunit"/>
    <property type="evidence" value="ECO:0007669"/>
    <property type="project" value="TreeGrafter"/>
</dbReference>
<dbReference type="GO" id="GO:0002181">
    <property type="term" value="P:cytoplasmic translation"/>
    <property type="evidence" value="ECO:0007669"/>
    <property type="project" value="TreeGrafter"/>
</dbReference>
<name>A0A0N4UE12_DRAME</name>
<dbReference type="CDD" id="cd13156">
    <property type="entry name" value="KOW_RPL6"/>
    <property type="match status" value="1"/>
</dbReference>
<proteinExistence type="inferred from homology"/>
<dbReference type="InterPro" id="IPR041997">
    <property type="entry name" value="Ribosomal_eL6_KOW"/>
</dbReference>
<dbReference type="PANTHER" id="PTHR10715:SF0">
    <property type="entry name" value="LARGE RIBOSOMAL SUBUNIT PROTEIN EL6"/>
    <property type="match status" value="1"/>
</dbReference>
<dbReference type="Pfam" id="PF01159">
    <property type="entry name" value="Ribosomal_L6e"/>
    <property type="match status" value="1"/>
</dbReference>
<accession>A0A0N4UE12</accession>
<evidence type="ECO:0000256" key="7">
    <source>
        <dbReference type="ARBA" id="ARBA00046388"/>
    </source>
</evidence>
<dbReference type="Gene3D" id="2.30.30.30">
    <property type="match status" value="1"/>
</dbReference>
<evidence type="ECO:0000256" key="1">
    <source>
        <dbReference type="ARBA" id="ARBA00010592"/>
    </source>
</evidence>
<dbReference type="SUPFAM" id="SSF50104">
    <property type="entry name" value="Translation proteins SH3-like domain"/>
    <property type="match status" value="1"/>
</dbReference>
<evidence type="ECO:0000259" key="8">
    <source>
        <dbReference type="Pfam" id="PF03868"/>
    </source>
</evidence>
<evidence type="ECO:0000313" key="9">
    <source>
        <dbReference type="EMBL" id="VDN50664.1"/>
    </source>
</evidence>
<dbReference type="PANTHER" id="PTHR10715">
    <property type="entry name" value="60S RIBOSOMAL PROTEIN L6"/>
    <property type="match status" value="1"/>
</dbReference>
<protein>
    <recommendedName>
        <fullName evidence="5">Large ribosomal subunit protein eL6</fullName>
    </recommendedName>
    <alternativeName>
        <fullName evidence="6">60S ribosomal protein L6</fullName>
    </alternativeName>
</protein>
<comment type="similarity">
    <text evidence="1">Belongs to the eukaryotic ribosomal protein eL6 family.</text>
</comment>
<reference evidence="9 11" key="2">
    <citation type="submission" date="2018-11" db="EMBL/GenBank/DDBJ databases">
        <authorList>
            <consortium name="Pathogen Informatics"/>
        </authorList>
    </citation>
    <scope>NUCLEOTIDE SEQUENCE [LARGE SCALE GENOMIC DNA]</scope>
</reference>
<evidence type="ECO:0000313" key="12">
    <source>
        <dbReference type="WBParaSite" id="DME_0000559201-mRNA-1"/>
    </source>
</evidence>
<organism evidence="10 12">
    <name type="scientific">Dracunculus medinensis</name>
    <name type="common">Guinea worm</name>
    <dbReference type="NCBI Taxonomy" id="318479"/>
    <lineage>
        <taxon>Eukaryota</taxon>
        <taxon>Metazoa</taxon>
        <taxon>Ecdysozoa</taxon>
        <taxon>Nematoda</taxon>
        <taxon>Chromadorea</taxon>
        <taxon>Rhabditida</taxon>
        <taxon>Spirurina</taxon>
        <taxon>Dracunculoidea</taxon>
        <taxon>Dracunculidae</taxon>
        <taxon>Dracunculus</taxon>
    </lineage>
</organism>
<evidence type="ECO:0000256" key="5">
    <source>
        <dbReference type="ARBA" id="ARBA00035233"/>
    </source>
</evidence>
<evidence type="ECO:0000313" key="11">
    <source>
        <dbReference type="Proteomes" id="UP000274756"/>
    </source>
</evidence>
<dbReference type="OrthoDB" id="2436667at2759"/>
<dbReference type="GO" id="GO:0003735">
    <property type="term" value="F:structural constituent of ribosome"/>
    <property type="evidence" value="ECO:0007669"/>
    <property type="project" value="InterPro"/>
</dbReference>
<sequence>MVKAKGKRVPRLRRNYQLAPGVMRFSSSRMYSKRGLFIRKRYPVVVKTIEKKKKFVVKPIGGEKNGGERKVPIKKKPRFLPEREYVRKTRHNRTKKVPLRSSIKPGTILIILVGRHKGKRVIFLKQLPKSGLLLVTGPLKINSMPLRRIAQAFVIATKTSLDITGLQIPEHINDDYFRRINRKKEAKKGDTNIFAQGTEEYKVSEIRKADQKQVDKQILEIIRKHPEHKFMFGYLGSKFSLAKNQYPHQMIF</sequence>
<dbReference type="GO" id="GO:0000027">
    <property type="term" value="P:ribosomal large subunit assembly"/>
    <property type="evidence" value="ECO:0007669"/>
    <property type="project" value="TreeGrafter"/>
</dbReference>
<evidence type="ECO:0000256" key="2">
    <source>
        <dbReference type="ARBA" id="ARBA00022980"/>
    </source>
</evidence>
<gene>
    <name evidence="9" type="ORF">DME_LOCUS637</name>
</gene>
<dbReference type="InterPro" id="IPR014722">
    <property type="entry name" value="Rib_uL2_dom2"/>
</dbReference>
<reference evidence="12" key="1">
    <citation type="submission" date="2017-02" db="UniProtKB">
        <authorList>
            <consortium name="WormBaseParasite"/>
        </authorList>
    </citation>
    <scope>IDENTIFICATION</scope>
</reference>
<dbReference type="Proteomes" id="UP000274756">
    <property type="component" value="Unassembled WGS sequence"/>
</dbReference>
<evidence type="ECO:0000256" key="6">
    <source>
        <dbReference type="ARBA" id="ARBA00035351"/>
    </source>
</evidence>
<dbReference type="InterPro" id="IPR005568">
    <property type="entry name" value="Ribosomal_uL6_N"/>
</dbReference>
<evidence type="ECO:0000313" key="10">
    <source>
        <dbReference type="Proteomes" id="UP000038040"/>
    </source>
</evidence>
<dbReference type="InterPro" id="IPR000915">
    <property type="entry name" value="60S_ribosomal_eL6"/>
</dbReference>
<keyword evidence="3" id="KW-0687">Ribonucleoprotein</keyword>
<dbReference type="FunFam" id="2.30.30.30:FF:000014">
    <property type="entry name" value="60S ribosomal protein L6"/>
    <property type="match status" value="1"/>
</dbReference>
<keyword evidence="2" id="KW-0689">Ribosomal protein</keyword>
<feature type="domain" description="Large ribosomal subunit protein uL6 N-terminal" evidence="8">
    <location>
        <begin position="5"/>
        <end position="54"/>
    </location>
</feature>
<comment type="function">
    <text evidence="4">Component of the large ribosomal subunit. The ribosome is a large ribonucleoprotein complex responsible for the synthesis of proteins in the cell.</text>
</comment>
<dbReference type="GO" id="GO:0003723">
    <property type="term" value="F:RNA binding"/>
    <property type="evidence" value="ECO:0007669"/>
    <property type="project" value="TreeGrafter"/>
</dbReference>